<dbReference type="PROSITE" id="PS50006">
    <property type="entry name" value="FHA_DOMAIN"/>
    <property type="match status" value="1"/>
</dbReference>
<comment type="caution">
    <text evidence="3">The sequence shown here is derived from an EMBL/GenBank/DDBJ whole genome shotgun (WGS) entry which is preliminary data.</text>
</comment>
<sequence length="1905" mass="211719">MLWGAPWQNARCAWLPGIASGAIYVSTRSELDVNDHMSSCNARLPQAFTCRGMPEWAAFLDAVTANARKDFPRDEDLLLQAQDILLYWQDKPYPPQDFFKYLCSGPEAPWPLPDRFCLWGFVAALVIRSRHIMASQDPDVRKSAEIDFKYATTVLGKEGSMDFLDSSPWPVSIIDAFININQTEFMSYAAYNATHPVQPPRVALESLYWRPESPQPSAVLPANIRLAVLGTHATLSLEPVEMLRRFSGVPIKAVFYGIEPRFCDLMGICDQGSAALVQLFKDAEKDPFAFPWSKLSEALAMLLVQVGVTTAQAGAARRKQRLELAANELAAMRTALEARRNQGQLTVRAMRQQFSWRLVDSQRRMVHAAKRKLIALQVGDVVEYFLQIMGLRLLEAGHVRGSNKCAHGGGEESELQLVSGTAGLGPGCTCCGKRLTPRDLRYLARRAQRCRPVLKVLKRLKLKKSVLDVHAMQFWGCEVRKLRSGRSFQSANRFGDIPVASCWQAGSFAEAHRAVTVTTEGKVFAADGKRHVARRKCGAQEGGGVQMSVFNMVVTDGVAFLQVLPQQGLELNLAANLFESNMASLATMPIPVEPCPMDVWAAAVATRRLGHAERWADLHELILHSRFDVDLLDLAEMEGHITRANLMPPVASQTARHCLINFAHKRMGIRSLVMVVEVCRGWLCTTAFEFSKRSGSECHVSAKADTHYGARRASVSFSDDNSPVQLDSAYSFSDREWDNYQMQLMQEPGEIEAALQDLDSCASDGCPVRTVARQGAPAVSKPAGRHFKWGHCPTHSRALRPKVWLSGRRKGQACLLCSKWWKSDAAGRRDCWYNVHVTAQMVRDSFPRHTQDVYFSLQMRLARAGRDTAWSAPVVEVLSTTCVAVRYQGVNVSGNSLTKTDDCAGRLRTHRKNQHRKQASPAYSGKQAQQLRKRKVYVRCVDNDCRRRVNLLTLQSWLPTCVRLGRKTTPSKLLMLIRSWVVTGLGRAPSAYNLARAAGMTFKPVKAILQCLQDLESEAGRRLNDSLTLRGTVEVDATSLRCVRVYKSTKRFATPVRTWLAKHPRAPLPKYWLLHYRLVGAVQRSDNRKLVVRLLEHKVVPAAAEPPPEADLLNNCSLPEQQILQYVYQDEGLRAADALVCTEPLAGCLMLRDLAEQGGRRLPLLGYLGVALLNSCPPDDTDLFWDSLIHVMDSPDLAEIVVNNLILSEQVYYQTGYRMPYVRAHGLYTGMAYAPSKPQQVLVWRAPLFSYVTTRCAIMHFMAANPGLNIEFHFMEEGESLPYAEVAAFKAVALIPWDHALMTFYELYSGNIPLLMPGTEWMYRLLYQRGQLSVGERLYQAGLPGYTPPFVEFAEADVTPSPPSAATGLSSAKAARGVAEDVLSRGLEAADLETAKQYLKAALDLMKDMRYFLAVAENKTDEDSSTSMGIVRRSTSEGSRKPPQAIRTRREIPTHPELWHPYTPFQMSPVDSNDWTRMRKGTWWLRRGARFDAMRYWYQYSDFARFPGINYFANLPDLLCMSRSLDIHHASAKMRRYNEESLVHSVSFWTYSLSKLLAQKSIASSMNIAQIFHLRQFDCVCRIHDAVRLMSACPEFAFFQDSAGAKRFMSELMNTLAGQELLQFQCDVDIPGDAPKQDADAGPKQGAGWHRGRWPCTNRNLILLNGFETRTEQAAAAATAKQADAVKCPLGAMDGEETSQPVAALVRTEGAPKSVPPLIAFSQSNSSVSVGRAENNQIPLNDKKISKNHALLTLRTCKRKGAADGEVMRRVFIKDSSTFGTFVNGKALKKGEWTILQEGDAIGLRNPHGNPSNGEYRVAYQDAVSLVTAAIARGEAPVKAVPASGEPGLPSGKAPKQKLPVPRVKTEIAEPAEAVSHKPRKADSAVKAEEALSPVSDAGSGAQEP</sequence>
<dbReference type="EMBL" id="LSRX01001106">
    <property type="protein sequence ID" value="OLP83587.1"/>
    <property type="molecule type" value="Genomic_DNA"/>
</dbReference>
<accession>A0A1Q9CL55</accession>
<dbReference type="OrthoDB" id="419709at2759"/>
<organism evidence="3 4">
    <name type="scientific">Symbiodinium microadriaticum</name>
    <name type="common">Dinoflagellate</name>
    <name type="synonym">Zooxanthella microadriatica</name>
    <dbReference type="NCBI Taxonomy" id="2951"/>
    <lineage>
        <taxon>Eukaryota</taxon>
        <taxon>Sar</taxon>
        <taxon>Alveolata</taxon>
        <taxon>Dinophyceae</taxon>
        <taxon>Suessiales</taxon>
        <taxon>Symbiodiniaceae</taxon>
        <taxon>Symbiodinium</taxon>
    </lineage>
</organism>
<feature type="domain" description="FHA" evidence="2">
    <location>
        <begin position="1728"/>
        <end position="1788"/>
    </location>
</feature>
<proteinExistence type="predicted"/>
<dbReference type="Pfam" id="PF00498">
    <property type="entry name" value="FHA"/>
    <property type="match status" value="1"/>
</dbReference>
<dbReference type="InterPro" id="IPR008984">
    <property type="entry name" value="SMAD_FHA_dom_sf"/>
</dbReference>
<feature type="region of interest" description="Disordered" evidence="1">
    <location>
        <begin position="1423"/>
        <end position="1447"/>
    </location>
</feature>
<dbReference type="Gene3D" id="2.60.200.20">
    <property type="match status" value="1"/>
</dbReference>
<evidence type="ECO:0000259" key="2">
    <source>
        <dbReference type="PROSITE" id="PS50006"/>
    </source>
</evidence>
<evidence type="ECO:0000313" key="3">
    <source>
        <dbReference type="EMBL" id="OLP83587.1"/>
    </source>
</evidence>
<name>A0A1Q9CL55_SYMMI</name>
<protein>
    <recommendedName>
        <fullName evidence="2">FHA domain-containing protein</fullName>
    </recommendedName>
</protein>
<dbReference type="CDD" id="cd22667">
    <property type="entry name" value="FHA_NBN"/>
    <property type="match status" value="1"/>
</dbReference>
<reference evidence="3 4" key="1">
    <citation type="submission" date="2016-02" db="EMBL/GenBank/DDBJ databases">
        <title>Genome analysis of coral dinoflagellate symbionts highlights evolutionary adaptations to a symbiotic lifestyle.</title>
        <authorList>
            <person name="Aranda M."/>
            <person name="Li Y."/>
            <person name="Liew Y.J."/>
            <person name="Baumgarten S."/>
            <person name="Simakov O."/>
            <person name="Wilson M."/>
            <person name="Piel J."/>
            <person name="Ashoor H."/>
            <person name="Bougouffa S."/>
            <person name="Bajic V.B."/>
            <person name="Ryu T."/>
            <person name="Ravasi T."/>
            <person name="Bayer T."/>
            <person name="Micklem G."/>
            <person name="Kim H."/>
            <person name="Bhak J."/>
            <person name="Lajeunesse T.C."/>
            <person name="Voolstra C.R."/>
        </authorList>
    </citation>
    <scope>NUCLEOTIDE SEQUENCE [LARGE SCALE GENOMIC DNA]</scope>
    <source>
        <strain evidence="3 4">CCMP2467</strain>
    </source>
</reference>
<gene>
    <name evidence="3" type="ORF">AK812_SmicGene35633</name>
</gene>
<dbReference type="SMART" id="SM00240">
    <property type="entry name" value="FHA"/>
    <property type="match status" value="1"/>
</dbReference>
<dbReference type="Proteomes" id="UP000186817">
    <property type="component" value="Unassembled WGS sequence"/>
</dbReference>
<feature type="region of interest" description="Disordered" evidence="1">
    <location>
        <begin position="1842"/>
        <end position="1905"/>
    </location>
</feature>
<keyword evidence="4" id="KW-1185">Reference proteome</keyword>
<dbReference type="InterPro" id="IPR000253">
    <property type="entry name" value="FHA_dom"/>
</dbReference>
<feature type="compositionally biased region" description="Basic and acidic residues" evidence="1">
    <location>
        <begin position="1881"/>
        <end position="1890"/>
    </location>
</feature>
<evidence type="ECO:0000313" key="4">
    <source>
        <dbReference type="Proteomes" id="UP000186817"/>
    </source>
</evidence>
<feature type="non-terminal residue" evidence="3">
    <location>
        <position position="1905"/>
    </location>
</feature>
<evidence type="ECO:0000256" key="1">
    <source>
        <dbReference type="SAM" id="MobiDB-lite"/>
    </source>
</evidence>
<dbReference type="SUPFAM" id="SSF49879">
    <property type="entry name" value="SMAD/FHA domain"/>
    <property type="match status" value="1"/>
</dbReference>